<protein>
    <submittedName>
        <fullName evidence="1">Uncharacterized protein</fullName>
    </submittedName>
</protein>
<organism evidence="1">
    <name type="scientific">marine metagenome</name>
    <dbReference type="NCBI Taxonomy" id="408172"/>
    <lineage>
        <taxon>unclassified sequences</taxon>
        <taxon>metagenomes</taxon>
        <taxon>ecological metagenomes</taxon>
    </lineage>
</organism>
<evidence type="ECO:0000313" key="1">
    <source>
        <dbReference type="EMBL" id="SVD17585.1"/>
    </source>
</evidence>
<name>A0A382T748_9ZZZZ</name>
<dbReference type="InterPro" id="IPR015422">
    <property type="entry name" value="PyrdxlP-dep_Trfase_small"/>
</dbReference>
<feature type="non-terminal residue" evidence="1">
    <location>
        <position position="1"/>
    </location>
</feature>
<dbReference type="EMBL" id="UINC01134195">
    <property type="protein sequence ID" value="SVD17585.1"/>
    <property type="molecule type" value="Genomic_DNA"/>
</dbReference>
<dbReference type="AlphaFoldDB" id="A0A382T748"/>
<dbReference type="Gene3D" id="3.90.1150.10">
    <property type="entry name" value="Aspartate Aminotransferase, domain 1"/>
    <property type="match status" value="1"/>
</dbReference>
<accession>A0A382T748</accession>
<proteinExistence type="predicted"/>
<sequence>GIAFGADKNLRMAFACSTDNIKQGVERITKTLELLE</sequence>
<gene>
    <name evidence="1" type="ORF">METZ01_LOCUS370439</name>
</gene>
<reference evidence="1" key="1">
    <citation type="submission" date="2018-05" db="EMBL/GenBank/DDBJ databases">
        <authorList>
            <person name="Lanie J.A."/>
            <person name="Ng W.-L."/>
            <person name="Kazmierczak K.M."/>
            <person name="Andrzejewski T.M."/>
            <person name="Davidsen T.M."/>
            <person name="Wayne K.J."/>
            <person name="Tettelin H."/>
            <person name="Glass J.I."/>
            <person name="Rusch D."/>
            <person name="Podicherti R."/>
            <person name="Tsui H.-C.T."/>
            <person name="Winkler M.E."/>
        </authorList>
    </citation>
    <scope>NUCLEOTIDE SEQUENCE</scope>
</reference>